<dbReference type="GO" id="GO:0005634">
    <property type="term" value="C:nucleus"/>
    <property type="evidence" value="ECO:0000318"/>
    <property type="project" value="GO_Central"/>
</dbReference>
<name>A2EGK2_TRIV3</name>
<dbReference type="STRING" id="5722.A2EGK2"/>
<dbReference type="RefSeq" id="XP_001320420.1">
    <property type="nucleotide sequence ID" value="XM_001320385.1"/>
</dbReference>
<feature type="compositionally biased region" description="Polar residues" evidence="6">
    <location>
        <begin position="301"/>
        <end position="312"/>
    </location>
</feature>
<comment type="similarity">
    <text evidence="5">Belongs to the protein kinase superfamily.</text>
</comment>
<dbReference type="InterPro" id="IPR017441">
    <property type="entry name" value="Protein_kinase_ATP_BS"/>
</dbReference>
<dbReference type="InterPro" id="IPR000719">
    <property type="entry name" value="Prot_kinase_dom"/>
</dbReference>
<evidence type="ECO:0000256" key="6">
    <source>
        <dbReference type="SAM" id="MobiDB-lite"/>
    </source>
</evidence>
<keyword evidence="3 4" id="KW-0067">ATP-binding</keyword>
<evidence type="ECO:0000256" key="4">
    <source>
        <dbReference type="PROSITE-ProRule" id="PRU10141"/>
    </source>
</evidence>
<evidence type="ECO:0000256" key="1">
    <source>
        <dbReference type="ARBA" id="ARBA00012513"/>
    </source>
</evidence>
<evidence type="ECO:0000259" key="7">
    <source>
        <dbReference type="PROSITE" id="PS50011"/>
    </source>
</evidence>
<keyword evidence="5" id="KW-0723">Serine/threonine-protein kinase</keyword>
<reference evidence="8" key="1">
    <citation type="submission" date="2006-10" db="EMBL/GenBank/DDBJ databases">
        <authorList>
            <person name="Amadeo P."/>
            <person name="Zhao Q."/>
            <person name="Wortman J."/>
            <person name="Fraser-Liggett C."/>
            <person name="Carlton J."/>
        </authorList>
    </citation>
    <scope>NUCLEOTIDE SEQUENCE</scope>
    <source>
        <strain evidence="8">G3</strain>
    </source>
</reference>
<evidence type="ECO:0000256" key="2">
    <source>
        <dbReference type="ARBA" id="ARBA00022741"/>
    </source>
</evidence>
<dbReference type="KEGG" id="tva:4766095"/>
<dbReference type="InterPro" id="IPR011009">
    <property type="entry name" value="Kinase-like_dom_sf"/>
</dbReference>
<reference evidence="8" key="2">
    <citation type="journal article" date="2007" name="Science">
        <title>Draft genome sequence of the sexually transmitted pathogen Trichomonas vaginalis.</title>
        <authorList>
            <person name="Carlton J.M."/>
            <person name="Hirt R.P."/>
            <person name="Silva J.C."/>
            <person name="Delcher A.L."/>
            <person name="Schatz M."/>
            <person name="Zhao Q."/>
            <person name="Wortman J.R."/>
            <person name="Bidwell S.L."/>
            <person name="Alsmark U.C.M."/>
            <person name="Besteiro S."/>
            <person name="Sicheritz-Ponten T."/>
            <person name="Noel C.J."/>
            <person name="Dacks J.B."/>
            <person name="Foster P.G."/>
            <person name="Simillion C."/>
            <person name="Van de Peer Y."/>
            <person name="Miranda-Saavedra D."/>
            <person name="Barton G.J."/>
            <person name="Westrop G.D."/>
            <person name="Mueller S."/>
            <person name="Dessi D."/>
            <person name="Fiori P.L."/>
            <person name="Ren Q."/>
            <person name="Paulsen I."/>
            <person name="Zhang H."/>
            <person name="Bastida-Corcuera F.D."/>
            <person name="Simoes-Barbosa A."/>
            <person name="Brown M.T."/>
            <person name="Hayes R.D."/>
            <person name="Mukherjee M."/>
            <person name="Okumura C.Y."/>
            <person name="Schneider R."/>
            <person name="Smith A.J."/>
            <person name="Vanacova S."/>
            <person name="Villalvazo M."/>
            <person name="Haas B.J."/>
            <person name="Pertea M."/>
            <person name="Feldblyum T.V."/>
            <person name="Utterback T.R."/>
            <person name="Shu C.L."/>
            <person name="Osoegawa K."/>
            <person name="de Jong P.J."/>
            <person name="Hrdy I."/>
            <person name="Horvathova L."/>
            <person name="Zubacova Z."/>
            <person name="Dolezal P."/>
            <person name="Malik S.B."/>
            <person name="Logsdon J.M. Jr."/>
            <person name="Henze K."/>
            <person name="Gupta A."/>
            <person name="Wang C.C."/>
            <person name="Dunne R.L."/>
            <person name="Upcroft J.A."/>
            <person name="Upcroft P."/>
            <person name="White O."/>
            <person name="Salzberg S.L."/>
            <person name="Tang P."/>
            <person name="Chiu C.-H."/>
            <person name="Lee Y.-S."/>
            <person name="Embley T.M."/>
            <person name="Coombs G.H."/>
            <person name="Mottram J.C."/>
            <person name="Tachezy J."/>
            <person name="Fraser-Liggett C.M."/>
            <person name="Johnson P.J."/>
        </authorList>
    </citation>
    <scope>NUCLEOTIDE SEQUENCE [LARGE SCALE GENOMIC DNA]</scope>
    <source>
        <strain evidence="8">G3</strain>
    </source>
</reference>
<organism evidence="8 9">
    <name type="scientific">Trichomonas vaginalis (strain ATCC PRA-98 / G3)</name>
    <dbReference type="NCBI Taxonomy" id="412133"/>
    <lineage>
        <taxon>Eukaryota</taxon>
        <taxon>Metamonada</taxon>
        <taxon>Parabasalia</taxon>
        <taxon>Trichomonadida</taxon>
        <taxon>Trichomonadidae</taxon>
        <taxon>Trichomonas</taxon>
    </lineage>
</organism>
<feature type="binding site" evidence="4">
    <location>
        <position position="38"/>
    </location>
    <ligand>
        <name>ATP</name>
        <dbReference type="ChEBI" id="CHEBI:30616"/>
    </ligand>
</feature>
<dbReference type="GO" id="GO:0004674">
    <property type="term" value="F:protein serine/threonine kinase activity"/>
    <property type="evidence" value="ECO:0000318"/>
    <property type="project" value="GO_Central"/>
</dbReference>
<dbReference type="InParanoid" id="A2EGK2"/>
<dbReference type="OrthoDB" id="5800476at2759"/>
<dbReference type="GO" id="GO:0006897">
    <property type="term" value="P:endocytosis"/>
    <property type="evidence" value="ECO:0000318"/>
    <property type="project" value="GO_Central"/>
</dbReference>
<protein>
    <recommendedName>
        <fullName evidence="1">non-specific serine/threonine protein kinase</fullName>
        <ecNumber evidence="1">2.7.11.1</ecNumber>
    </recommendedName>
</protein>
<dbReference type="InterPro" id="IPR050235">
    <property type="entry name" value="CK1_Ser-Thr_kinase"/>
</dbReference>
<keyword evidence="2 4" id="KW-0547">Nucleotide-binding</keyword>
<dbReference type="AlphaFoldDB" id="A2EGK2"/>
<dbReference type="CDD" id="cd14016">
    <property type="entry name" value="STKc_CK1"/>
    <property type="match status" value="1"/>
</dbReference>
<feature type="domain" description="Protein kinase" evidence="7">
    <location>
        <begin position="9"/>
        <end position="278"/>
    </location>
</feature>
<dbReference type="EC" id="2.7.11.1" evidence="1"/>
<dbReference type="PROSITE" id="PS50011">
    <property type="entry name" value="PROTEIN_KINASE_DOM"/>
    <property type="match status" value="1"/>
</dbReference>
<dbReference type="GO" id="GO:0007165">
    <property type="term" value="P:signal transduction"/>
    <property type="evidence" value="ECO:0000318"/>
    <property type="project" value="GO_Central"/>
</dbReference>
<dbReference type="OMA" id="QFNWIDS"/>
<dbReference type="Pfam" id="PF00069">
    <property type="entry name" value="Pkinase"/>
    <property type="match status" value="1"/>
</dbReference>
<keyword evidence="9" id="KW-1185">Reference proteome</keyword>
<evidence type="ECO:0000256" key="3">
    <source>
        <dbReference type="ARBA" id="ARBA00022840"/>
    </source>
</evidence>
<dbReference type="VEuPathDB" id="TrichDB:TVAG_308030"/>
<accession>A2EGK2</accession>
<dbReference type="SMR" id="A2EGK2"/>
<dbReference type="Proteomes" id="UP000001542">
    <property type="component" value="Unassembled WGS sequence"/>
</dbReference>
<dbReference type="GO" id="GO:0005737">
    <property type="term" value="C:cytoplasm"/>
    <property type="evidence" value="ECO:0000318"/>
    <property type="project" value="GO_Central"/>
</dbReference>
<keyword evidence="8" id="KW-0808">Transferase</keyword>
<feature type="region of interest" description="Disordered" evidence="6">
    <location>
        <begin position="301"/>
        <end position="349"/>
    </location>
</feature>
<evidence type="ECO:0000256" key="5">
    <source>
        <dbReference type="RuleBase" id="RU000304"/>
    </source>
</evidence>
<evidence type="ECO:0000313" key="9">
    <source>
        <dbReference type="Proteomes" id="UP000001542"/>
    </source>
</evidence>
<keyword evidence="8" id="KW-0418">Kinase</keyword>
<dbReference type="GO" id="GO:0005524">
    <property type="term" value="F:ATP binding"/>
    <property type="evidence" value="ECO:0007669"/>
    <property type="project" value="UniProtKB-UniRule"/>
</dbReference>
<dbReference type="FunFam" id="1.10.510.10:FF:000596">
    <property type="entry name" value="CK1 family protein kinase"/>
    <property type="match status" value="1"/>
</dbReference>
<dbReference type="PANTHER" id="PTHR11909">
    <property type="entry name" value="CASEIN KINASE-RELATED"/>
    <property type="match status" value="1"/>
</dbReference>
<dbReference type="eggNOG" id="KOG1164">
    <property type="taxonomic scope" value="Eukaryota"/>
</dbReference>
<dbReference type="VEuPathDB" id="TrichDB:TVAGG3_0539920"/>
<proteinExistence type="inferred from homology"/>
<dbReference type="EMBL" id="DS113383">
    <property type="protein sequence ID" value="EAY08197.1"/>
    <property type="molecule type" value="Genomic_DNA"/>
</dbReference>
<dbReference type="Gene3D" id="1.10.510.10">
    <property type="entry name" value="Transferase(Phosphotransferase) domain 1"/>
    <property type="match status" value="1"/>
</dbReference>
<dbReference type="InterPro" id="IPR008271">
    <property type="entry name" value="Ser/Thr_kinase_AS"/>
</dbReference>
<dbReference type="PROSITE" id="PS00107">
    <property type="entry name" value="PROTEIN_KINASE_ATP"/>
    <property type="match status" value="1"/>
</dbReference>
<sequence length="349" mass="40568">MDMIINGKYKVLKKIGAGSFGKIFSGEETETHEQIAVKFEAVNTENPQLDMESKLYMYLSGCVNMPKIRYFGVEGKEKVMVMDLMNKSLEDLFEKCKNKLSLKTVLMIIDQMISCVEYIHNKNFIHQDIKPENFVMGTGKMENQVFIIDFGLAKQYRDMNSHEHIPYTQGKSLTGTARYASINQLRGIESSRRDDMESLGYVWIYFLKGSLPWMGIQAKTDKEKYEKIANMKESVDLNELCKGLPIEFMNYITEVRALRFTETPNYFAYKYMFRDLFMRLGYTYDYKFDWNKPKQKISTPKLSSAYKTTQKAPHTLPASGHVKRKSSMIVSSNNHQGTKETPRRVKKKE</sequence>
<dbReference type="SMART" id="SM00220">
    <property type="entry name" value="S_TKc"/>
    <property type="match status" value="1"/>
</dbReference>
<dbReference type="SUPFAM" id="SSF56112">
    <property type="entry name" value="Protein kinase-like (PK-like)"/>
    <property type="match status" value="1"/>
</dbReference>
<gene>
    <name evidence="8" type="ORF">TVAG_308030</name>
</gene>
<dbReference type="PROSITE" id="PS00108">
    <property type="entry name" value="PROTEIN_KINASE_ST"/>
    <property type="match status" value="1"/>
</dbReference>
<evidence type="ECO:0000313" key="8">
    <source>
        <dbReference type="EMBL" id="EAY08197.1"/>
    </source>
</evidence>